<keyword evidence="1" id="KW-0472">Membrane</keyword>
<accession>A0A9E7J755</accession>
<sequence length="40" mass="4798">MTRLRRAWRREWQENGELIIFLAAHLLLMVAVFVLAVWTS</sequence>
<gene>
    <name evidence="2" type="primary">75</name>
    <name evidence="2" type="ORF">SEA_TARDUS_75</name>
</gene>
<keyword evidence="1" id="KW-0812">Transmembrane</keyword>
<reference evidence="2" key="1">
    <citation type="submission" date="2022-04" db="EMBL/GenBank/DDBJ databases">
        <authorList>
            <person name="Abdalla N.M."/>
            <person name="Alvarado-Fernandez V.M."/>
            <person name="Barnhill K."/>
            <person name="Biggs A."/>
            <person name="Bland J."/>
            <person name="Coleman C."/>
            <person name="Fakhre D."/>
            <person name="Finocchiaro A."/>
            <person name="Haymond A.J."/>
            <person name="Helton K.M."/>
            <person name="Horne M.E."/>
            <person name="Franco V."/>
            <person name="Iqbal M."/>
            <person name="Kanchibhatta A."/>
            <person name="Knight J."/>
            <person name="Merkher A."/>
            <person name="Nguyen K.P."/>
            <person name="Otero L."/>
            <person name="Patel J."/>
            <person name="Patel S."/>
            <person name="Rainey E."/>
            <person name="Rayala P."/>
            <person name="Ruiz-Houston K.M."/>
            <person name="Sciacchitano A.R."/>
            <person name="Satardekar A."/>
            <person name="Shaikh S.M."/>
            <person name="Stewart E."/>
            <person name="Terron-Osorio A.E."/>
            <person name="Turrell T.C."/>
            <person name="Weitz R.C."/>
            <person name="Pollenz R.S."/>
            <person name="Garlena R.A."/>
            <person name="Russell D.A."/>
            <person name="Jacobs-Sera D."/>
            <person name="Hatfull G.F."/>
        </authorList>
    </citation>
    <scope>NUCLEOTIDE SEQUENCE</scope>
</reference>
<dbReference type="EMBL" id="ON392159">
    <property type="protein sequence ID" value="URC17690.1"/>
    <property type="molecule type" value="Genomic_DNA"/>
</dbReference>
<keyword evidence="1" id="KW-1133">Transmembrane helix</keyword>
<evidence type="ECO:0000313" key="2">
    <source>
        <dbReference type="EMBL" id="URC17690.1"/>
    </source>
</evidence>
<evidence type="ECO:0000256" key="1">
    <source>
        <dbReference type="SAM" id="Phobius"/>
    </source>
</evidence>
<protein>
    <submittedName>
        <fullName evidence="2">DNA binding protein</fullName>
    </submittedName>
</protein>
<dbReference type="Proteomes" id="UP001056780">
    <property type="component" value="Segment"/>
</dbReference>
<name>A0A9E7J755_9CAUD</name>
<organism evidence="2 3">
    <name type="scientific">Gordonia phage Tardus</name>
    <dbReference type="NCBI Taxonomy" id="2939734"/>
    <lineage>
        <taxon>Viruses</taxon>
        <taxon>Duplodnaviria</taxon>
        <taxon>Heunggongvirae</taxon>
        <taxon>Uroviricota</taxon>
        <taxon>Caudoviricetes</taxon>
        <taxon>Stackebrandtviridae</taxon>
        <taxon>Schenleyvirinae</taxon>
        <taxon>Zitchvirus</taxon>
        <taxon>Zitchvirus tardus</taxon>
    </lineage>
</organism>
<evidence type="ECO:0000313" key="3">
    <source>
        <dbReference type="Proteomes" id="UP001056780"/>
    </source>
</evidence>
<proteinExistence type="predicted"/>
<feature type="transmembrane region" description="Helical" evidence="1">
    <location>
        <begin position="20"/>
        <end position="38"/>
    </location>
</feature>
<keyword evidence="3" id="KW-1185">Reference proteome</keyword>